<sequence>MAFLTIRGRRRSILENPESKFSENAEEEDVLHGMGSHYRKSPTGFMEADTSLFLDFRACETNHSKRKRTRFIEIHFKMYAI</sequence>
<organism evidence="1">
    <name type="scientific">Arion vulgaris</name>
    <dbReference type="NCBI Taxonomy" id="1028688"/>
    <lineage>
        <taxon>Eukaryota</taxon>
        <taxon>Metazoa</taxon>
        <taxon>Spiralia</taxon>
        <taxon>Lophotrochozoa</taxon>
        <taxon>Mollusca</taxon>
        <taxon>Gastropoda</taxon>
        <taxon>Heterobranchia</taxon>
        <taxon>Euthyneura</taxon>
        <taxon>Panpulmonata</taxon>
        <taxon>Eupulmonata</taxon>
        <taxon>Stylommatophora</taxon>
        <taxon>Helicina</taxon>
        <taxon>Arionoidea</taxon>
        <taxon>Arionidae</taxon>
        <taxon>Arion</taxon>
    </lineage>
</organism>
<gene>
    <name evidence="1" type="primary">ORF134312</name>
</gene>
<protein>
    <submittedName>
        <fullName evidence="1">Uncharacterized protein</fullName>
    </submittedName>
</protein>
<reference evidence="1" key="1">
    <citation type="submission" date="2014-12" db="EMBL/GenBank/DDBJ databases">
        <title>Insight into the proteome of Arion vulgaris.</title>
        <authorList>
            <person name="Aradska J."/>
            <person name="Bulat T."/>
            <person name="Smidak R."/>
            <person name="Sarate P."/>
            <person name="Gangsoo J."/>
            <person name="Sialana F."/>
            <person name="Bilban M."/>
            <person name="Lubec G."/>
        </authorList>
    </citation>
    <scope>NUCLEOTIDE SEQUENCE</scope>
    <source>
        <tissue evidence="1">Skin</tissue>
    </source>
</reference>
<accession>A0A0B7ASJ5</accession>
<proteinExistence type="predicted"/>
<dbReference type="EMBL" id="HACG01036066">
    <property type="protein sequence ID" value="CEK82931.1"/>
    <property type="molecule type" value="Transcribed_RNA"/>
</dbReference>
<dbReference type="AlphaFoldDB" id="A0A0B7ASJ5"/>
<name>A0A0B7ASJ5_9EUPU</name>
<evidence type="ECO:0000313" key="1">
    <source>
        <dbReference type="EMBL" id="CEK82931.1"/>
    </source>
</evidence>